<dbReference type="Gene3D" id="4.10.410.10">
    <property type="entry name" value="Pancreatic trypsin inhibitor Kunitz domain"/>
    <property type="match status" value="1"/>
</dbReference>
<name>A6N9L5_ORNPR</name>
<evidence type="ECO:0000313" key="2">
    <source>
        <dbReference type="EMBL" id="ABR23348.1"/>
    </source>
</evidence>
<organism evidence="2">
    <name type="scientific">Ornithodoros parkeri</name>
    <name type="common">Soft tick</name>
    <name type="synonym">Argasid tick</name>
    <dbReference type="NCBI Taxonomy" id="140564"/>
    <lineage>
        <taxon>Eukaryota</taxon>
        <taxon>Metazoa</taxon>
        <taxon>Ecdysozoa</taxon>
        <taxon>Arthropoda</taxon>
        <taxon>Chelicerata</taxon>
        <taxon>Arachnida</taxon>
        <taxon>Acari</taxon>
        <taxon>Parasitiformes</taxon>
        <taxon>Ixodida</taxon>
        <taxon>Ixodoidea</taxon>
        <taxon>Argasidae</taxon>
        <taxon>Ornithodorinae</taxon>
        <taxon>Ornithodoros</taxon>
    </lineage>
</organism>
<protein>
    <submittedName>
        <fullName evidence="2">Savignygrin-like 2</fullName>
    </submittedName>
</protein>
<feature type="chain" id="PRO_5002700601" evidence="1">
    <location>
        <begin position="22"/>
        <end position="78"/>
    </location>
</feature>
<evidence type="ECO:0000256" key="1">
    <source>
        <dbReference type="SAM" id="SignalP"/>
    </source>
</evidence>
<dbReference type="SUPFAM" id="SSF57362">
    <property type="entry name" value="BPTI-like"/>
    <property type="match status" value="1"/>
</dbReference>
<reference evidence="2" key="2">
    <citation type="journal article" date="2008" name="Insect Biochem. Mol. Biol.">
        <title>An insight into the sialome of the soft tick, Ornithodorus parkeri.</title>
        <authorList>
            <person name="Francischetti I.M."/>
            <person name="Mans B.J."/>
            <person name="Meng Z."/>
            <person name="Gudderra N."/>
            <person name="Veenstra T.D."/>
            <person name="Pham V.M."/>
            <person name="Ribeiro J.M."/>
        </authorList>
    </citation>
    <scope>NUCLEOTIDE SEQUENCE</scope>
    <source>
        <tissue evidence="2">Salivary gland</tissue>
    </source>
</reference>
<keyword evidence="1" id="KW-0732">Signal</keyword>
<dbReference type="AlphaFoldDB" id="A6N9L5"/>
<reference evidence="2" key="1">
    <citation type="submission" date="2007-05" db="EMBL/GenBank/DDBJ databases">
        <authorList>
            <person name="Douchkov D."/>
            <person name="Schweizer P."/>
        </authorList>
    </citation>
    <scope>NUCLEOTIDE SEQUENCE</scope>
    <source>
        <tissue evidence="2">Salivary gland</tissue>
    </source>
</reference>
<dbReference type="InterPro" id="IPR036880">
    <property type="entry name" value="Kunitz_BPTI_sf"/>
</dbReference>
<accession>A6N9L5</accession>
<feature type="signal peptide" evidence="1">
    <location>
        <begin position="1"/>
        <end position="21"/>
    </location>
</feature>
<sequence length="78" mass="8867">MQAKIFLFTFLLFVSAVLVHGADPRCNDVAQWHYRGDAADHKWTFKDGECTHVALSGYAVTTENLFDSEQECRRLCQG</sequence>
<proteinExistence type="evidence at transcript level"/>
<dbReference type="EMBL" id="EF633831">
    <property type="protein sequence ID" value="ABR23348.1"/>
    <property type="molecule type" value="mRNA"/>
</dbReference>
<dbReference type="GO" id="GO:0004867">
    <property type="term" value="F:serine-type endopeptidase inhibitor activity"/>
    <property type="evidence" value="ECO:0007669"/>
    <property type="project" value="InterPro"/>
</dbReference>